<evidence type="ECO:0000256" key="1">
    <source>
        <dbReference type="SAM" id="MobiDB-lite"/>
    </source>
</evidence>
<name>A0ABN7WPP4_GIGMA</name>
<evidence type="ECO:0000313" key="3">
    <source>
        <dbReference type="Proteomes" id="UP000789901"/>
    </source>
</evidence>
<protein>
    <submittedName>
        <fullName evidence="2">30693_t:CDS:1</fullName>
    </submittedName>
</protein>
<feature type="compositionally biased region" description="Polar residues" evidence="1">
    <location>
        <begin position="165"/>
        <end position="174"/>
    </location>
</feature>
<sequence length="518" mass="59819">MYASAYFDITPPSQFSFLGFYQYRSKQNDFTFSFQKEANTLKKNLETILNNNSNSEIIERVKVLKENFGNHRAKFREVDKFWNDIENEYMNEELNLEEKGLQLDELKMARMIAQGASKATTTVLENVDAKLKSNRKHSLSDTSKPTDEIECETAKKAWQIKKTQDPSTLASSASCDDETEEQDEQIEIDLVNIKKQLEMEPLIEFRQYQRSVIDKVISYGLKWSDSYEILAFASIIVLSWPCPYSKFFTNREWDQVTRTNPYVIRHPVIPSSISTVLREVAMMHLMGKESHMQFDESKLSKAVARTFNDLCDIPTHSPTKMSEELHCDKFLYPYINSLFFGRLAEYEVRLNRAVSGTKKRPDFSCVVDDVPMLNSEIKPLGVTPLGKKKDFAKVHLRAKKSVNQQLNLKGGPGEAGLLINMDNLGDEVESFFMDFKYGLYCSWPFHRTRLAIDKASMPLIESNFCHFVALEIPHLQERVNKLAENFKGRNQPFTPPLQMKFMTEFPDSPQLKQLLELS</sequence>
<dbReference type="Proteomes" id="UP000789901">
    <property type="component" value="Unassembled WGS sequence"/>
</dbReference>
<proteinExistence type="predicted"/>
<organism evidence="2 3">
    <name type="scientific">Gigaspora margarita</name>
    <dbReference type="NCBI Taxonomy" id="4874"/>
    <lineage>
        <taxon>Eukaryota</taxon>
        <taxon>Fungi</taxon>
        <taxon>Fungi incertae sedis</taxon>
        <taxon>Mucoromycota</taxon>
        <taxon>Glomeromycotina</taxon>
        <taxon>Glomeromycetes</taxon>
        <taxon>Diversisporales</taxon>
        <taxon>Gigasporaceae</taxon>
        <taxon>Gigaspora</taxon>
    </lineage>
</organism>
<dbReference type="EMBL" id="CAJVQB010054216">
    <property type="protein sequence ID" value="CAG8836713.1"/>
    <property type="molecule type" value="Genomic_DNA"/>
</dbReference>
<keyword evidence="3" id="KW-1185">Reference proteome</keyword>
<gene>
    <name evidence="2" type="ORF">GMARGA_LOCUS33167</name>
</gene>
<comment type="caution">
    <text evidence="2">The sequence shown here is derived from an EMBL/GenBank/DDBJ whole genome shotgun (WGS) entry which is preliminary data.</text>
</comment>
<evidence type="ECO:0000313" key="2">
    <source>
        <dbReference type="EMBL" id="CAG8836713.1"/>
    </source>
</evidence>
<reference evidence="2 3" key="1">
    <citation type="submission" date="2021-06" db="EMBL/GenBank/DDBJ databases">
        <authorList>
            <person name="Kallberg Y."/>
            <person name="Tangrot J."/>
            <person name="Rosling A."/>
        </authorList>
    </citation>
    <scope>NUCLEOTIDE SEQUENCE [LARGE SCALE GENOMIC DNA]</scope>
    <source>
        <strain evidence="2 3">120-4 pot B 10/14</strain>
    </source>
</reference>
<feature type="region of interest" description="Disordered" evidence="1">
    <location>
        <begin position="162"/>
        <end position="182"/>
    </location>
</feature>
<accession>A0ABN7WPP4</accession>